<dbReference type="Proteomes" id="UP000019250">
    <property type="component" value="Unassembled WGS sequence"/>
</dbReference>
<dbReference type="OrthoDB" id="9806398at2"/>
<dbReference type="PANTHER" id="PTHR30224:SF4">
    <property type="entry name" value="ELECTRON TRANSPORT PROTEIN YCCM-RELATED"/>
    <property type="match status" value="1"/>
</dbReference>
<feature type="transmembrane region" description="Helical" evidence="4">
    <location>
        <begin position="20"/>
        <end position="40"/>
    </location>
</feature>
<keyword evidence="7" id="KW-1185">Reference proteome</keyword>
<geneLocation type="plasmid" evidence="6">
    <name>pA</name>
</geneLocation>
<feature type="domain" description="4Fe-4S ferredoxin-type" evidence="5">
    <location>
        <begin position="148"/>
        <end position="182"/>
    </location>
</feature>
<accession>W7DJ94</accession>
<sequence length="454" mass="51874">MISKILHKLGVAMQRHKGIIQITQWGIVGLYLVLLIIPTFMDLPPRHAHILSNLVLFAQFIFWGIWWPFVILSMLVMGRVWCGVFCPEGALTEWTSKKFGKNKTIPRWIKWKGWPAIAFILTTLYGQLISVYDYAQAALLILGGSTIGAIIVGFFYGKENRVWCRYLCPVNGVFNLLSRLSPISFKSNTKKWANYHGEQLSNPHCPPMINIRQLHGVSSCHMCGRCAGYRDAISLQSRSVNEEIIVYGGEKDNIWQTRLLLFGMIGVAIGAFTWTVSPWFVQLKQLLANWLINHNIFWPLNATAPWWILTNYPDNNDSFNWLDGFCVTFYILGSGLIFGFGLTIIYKLLGRFLRKPNLYLYISQALIPLAAAGLFLGLTATSVKLLQYDGIILGWIKNARAIILIGAGLWSLYLGYKILRKITNNIYQFILSFCLFCFSLIPILAAWWFMFWGW</sequence>
<keyword evidence="3 4" id="KW-0472">Membrane</keyword>
<dbReference type="eggNOG" id="COG0348">
    <property type="taxonomic scope" value="Bacteria"/>
</dbReference>
<evidence type="ECO:0000313" key="6">
    <source>
        <dbReference type="EMBL" id="EUK17412.1"/>
    </source>
</evidence>
<keyword evidence="6" id="KW-0614">Plasmid</keyword>
<dbReference type="AlphaFoldDB" id="W7DJ94"/>
<comment type="subcellular location">
    <subcellularLocation>
        <location evidence="1">Cell membrane</location>
    </subcellularLocation>
</comment>
<organism evidence="6 7">
    <name type="scientific">Commensalibacter papalotli</name>
    <name type="common">ex Servin-Garciduenas et al. 2014</name>
    <dbReference type="NCBI Taxonomy" id="1208583"/>
    <lineage>
        <taxon>Bacteria</taxon>
        <taxon>Pseudomonadati</taxon>
        <taxon>Pseudomonadota</taxon>
        <taxon>Alphaproteobacteria</taxon>
        <taxon>Acetobacterales</taxon>
        <taxon>Acetobacteraceae</taxon>
    </lineage>
</organism>
<evidence type="ECO:0000256" key="4">
    <source>
        <dbReference type="SAM" id="Phobius"/>
    </source>
</evidence>
<dbReference type="InterPro" id="IPR052378">
    <property type="entry name" value="NosR_regulator"/>
</dbReference>
<dbReference type="Pfam" id="PF12801">
    <property type="entry name" value="Fer4_5"/>
    <property type="match status" value="2"/>
</dbReference>
<feature type="transmembrane region" description="Helical" evidence="4">
    <location>
        <begin position="392"/>
        <end position="414"/>
    </location>
</feature>
<dbReference type="RefSeq" id="WP_034341113.1">
    <property type="nucleotide sequence ID" value="NZ_ATSX01000011.1"/>
</dbReference>
<evidence type="ECO:0000313" key="7">
    <source>
        <dbReference type="Proteomes" id="UP000019250"/>
    </source>
</evidence>
<dbReference type="GO" id="GO:0005886">
    <property type="term" value="C:plasma membrane"/>
    <property type="evidence" value="ECO:0007669"/>
    <property type="project" value="UniProtKB-SubCell"/>
</dbReference>
<feature type="transmembrane region" description="Helical" evidence="4">
    <location>
        <begin position="358"/>
        <end position="380"/>
    </location>
</feature>
<dbReference type="PANTHER" id="PTHR30224">
    <property type="entry name" value="ELECTRON TRANSPORT PROTEIN"/>
    <property type="match status" value="1"/>
</dbReference>
<feature type="transmembrane region" description="Helical" evidence="4">
    <location>
        <begin position="108"/>
        <end position="128"/>
    </location>
</feature>
<feature type="domain" description="4Fe-4S ferredoxin-type" evidence="5">
    <location>
        <begin position="61"/>
        <end position="106"/>
    </location>
</feature>
<feature type="transmembrane region" description="Helical" evidence="4">
    <location>
        <begin position="327"/>
        <end position="346"/>
    </location>
</feature>
<feature type="transmembrane region" description="Helical" evidence="4">
    <location>
        <begin position="426"/>
        <end position="450"/>
    </location>
</feature>
<evidence type="ECO:0000259" key="5">
    <source>
        <dbReference type="Pfam" id="PF12801"/>
    </source>
</evidence>
<keyword evidence="4" id="KW-0812">Transmembrane</keyword>
<feature type="transmembrane region" description="Helical" evidence="4">
    <location>
        <begin position="134"/>
        <end position="156"/>
    </location>
</feature>
<name>W7DJ94_9PROT</name>
<proteinExistence type="predicted"/>
<evidence type="ECO:0000256" key="1">
    <source>
        <dbReference type="ARBA" id="ARBA00004236"/>
    </source>
</evidence>
<comment type="caution">
    <text evidence="6">The sequence shown here is derived from an EMBL/GenBank/DDBJ whole genome shotgun (WGS) entry which is preliminary data.</text>
</comment>
<evidence type="ECO:0000256" key="2">
    <source>
        <dbReference type="ARBA" id="ARBA00022475"/>
    </source>
</evidence>
<protein>
    <submittedName>
        <fullName evidence="6">Polyferredoxin</fullName>
    </submittedName>
</protein>
<keyword evidence="4" id="KW-1133">Transmembrane helix</keyword>
<dbReference type="PATRIC" id="fig|1208583.4.peg.2080"/>
<gene>
    <name evidence="6" type="ORF">COMX_10350</name>
</gene>
<dbReference type="EMBL" id="ATSX01000011">
    <property type="protein sequence ID" value="EUK17412.1"/>
    <property type="molecule type" value="Genomic_DNA"/>
</dbReference>
<evidence type="ECO:0000256" key="3">
    <source>
        <dbReference type="ARBA" id="ARBA00023136"/>
    </source>
</evidence>
<keyword evidence="2" id="KW-1003">Cell membrane</keyword>
<reference evidence="6 7" key="1">
    <citation type="journal article" date="2014" name="Genome Announc.">
        <title>Draft Genome Sequence of Commensalibacter papalotli MX01, a Symbiont Identified from the Guts of Overwintering Monarch Butterflies.</title>
        <authorList>
            <person name="Servin-Garciduenas L.E."/>
            <person name="Sanchez-Quinto A."/>
            <person name="Martinez-Romero E."/>
        </authorList>
    </citation>
    <scope>NUCLEOTIDE SEQUENCE [LARGE SCALE GENOMIC DNA]</scope>
    <source>
        <strain evidence="7">MX-MONARCH01</strain>
        <plasmid evidence="6">pA</plasmid>
    </source>
</reference>
<feature type="transmembrane region" description="Helical" evidence="4">
    <location>
        <begin position="60"/>
        <end position="87"/>
    </location>
</feature>
<feature type="transmembrane region" description="Helical" evidence="4">
    <location>
        <begin position="259"/>
        <end position="281"/>
    </location>
</feature>
<dbReference type="InterPro" id="IPR017896">
    <property type="entry name" value="4Fe4S_Fe-S-bd"/>
</dbReference>